<keyword evidence="2" id="KW-1185">Reference proteome</keyword>
<dbReference type="GeneID" id="18500082"/>
<evidence type="ECO:0000313" key="1">
    <source>
        <dbReference type="EMBL" id="AHB80348.1"/>
    </source>
</evidence>
<accession>V5URQ0</accession>
<proteinExistence type="predicted"/>
<dbReference type="RefSeq" id="YP_009006589.1">
    <property type="nucleotide sequence ID" value="NC_023571.1"/>
</dbReference>
<dbReference type="Proteomes" id="UP000018801">
    <property type="component" value="Segment"/>
</dbReference>
<sequence>MTPEKLTFRLIQLVDDSAIYPLTEESGDVIQYIKNDKHWVESSINGSGHLPPDFYNNELKMMIDVMEVDDNAFKQGKKNPERQTEAISRKKLEKTGILKKFPNVEKIFVLPDTSYLTTSQHHSYTRYCHNFQRVIKKHNQSIKNIYLKNHPGFKTIFMVEDSSTMYMELVKKMNSQPKKGVLIQGKPHIPIVDRRLMEQIINSDIDFLVWHFSARPGDIVLTSKENVDFPTIFVIDIAKIDTDILVDYDESRMVSSEE</sequence>
<organism evidence="1 2">
    <name type="scientific">Oenococcus phage phiS11</name>
    <dbReference type="NCBI Taxonomy" id="1432847"/>
    <lineage>
        <taxon>Viruses</taxon>
        <taxon>Duplodnaviria</taxon>
        <taxon>Heunggongvirae</taxon>
        <taxon>Uroviricota</taxon>
        <taxon>Caudoviricetes</taxon>
        <taxon>Sozzivirus</taxon>
        <taxon>Sozzivirus S11</taxon>
    </lineage>
</organism>
<name>V5URQ0_9CAUD</name>
<evidence type="ECO:0000313" key="2">
    <source>
        <dbReference type="Proteomes" id="UP000018801"/>
    </source>
</evidence>
<dbReference type="KEGG" id="vg:18500082"/>
<protein>
    <submittedName>
        <fullName evidence="1">Uncharacterized protein</fullName>
    </submittedName>
</protein>
<dbReference type="EMBL" id="KF183314">
    <property type="protein sequence ID" value="AHB80348.1"/>
    <property type="molecule type" value="Genomic_DNA"/>
</dbReference>
<reference evidence="1 2" key="1">
    <citation type="journal article" date="2013" name="Int. J. Food Microbiol.">
        <title>Expanding the diversity of oenococcal bacteriophages: insights into a novel group based on the integrase sequence.</title>
        <authorList>
            <person name="Jaomanjaka F."/>
            <person name="Ballestra P."/>
            <person name="Dols-Lafargue M."/>
            <person name="Le Marrec C."/>
        </authorList>
    </citation>
    <scope>NUCLEOTIDE SEQUENCE [LARGE SCALE GENOMIC DNA]</scope>
</reference>